<dbReference type="RefSeq" id="WP_179929171.1">
    <property type="nucleotide sequence ID" value="NZ_JACCDF010000002.1"/>
</dbReference>
<keyword evidence="2" id="KW-1185">Reference proteome</keyword>
<dbReference type="SUPFAM" id="SSF53448">
    <property type="entry name" value="Nucleotide-diphospho-sugar transferases"/>
    <property type="match status" value="1"/>
</dbReference>
<organism evidence="1 2">
    <name type="scientific">Vreelandella salicampi</name>
    <dbReference type="NCBI Taxonomy" id="1449798"/>
    <lineage>
        <taxon>Bacteria</taxon>
        <taxon>Pseudomonadati</taxon>
        <taxon>Pseudomonadota</taxon>
        <taxon>Gammaproteobacteria</taxon>
        <taxon>Oceanospirillales</taxon>
        <taxon>Halomonadaceae</taxon>
        <taxon>Vreelandella</taxon>
    </lineage>
</organism>
<dbReference type="AlphaFoldDB" id="A0A7Z0RTN7"/>
<proteinExistence type="predicted"/>
<accession>A0A7Z0RTN7</accession>
<dbReference type="Proteomes" id="UP000586119">
    <property type="component" value="Unassembled WGS sequence"/>
</dbReference>
<dbReference type="InterPro" id="IPR029044">
    <property type="entry name" value="Nucleotide-diphossugar_trans"/>
</dbReference>
<evidence type="ECO:0000313" key="1">
    <source>
        <dbReference type="EMBL" id="NYS59826.1"/>
    </source>
</evidence>
<reference evidence="1 2" key="1">
    <citation type="journal article" date="2015" name="Int. J. Syst. Evol. Microbiol.">
        <title>Halomonas salicampi sp. nov., a halotolerant and alkalitolerant bacterium isolated from a saltern soil.</title>
        <authorList>
            <person name="Lee J.C."/>
            <person name="Kim Y.S."/>
            <person name="Yun B.S."/>
            <person name="Whang K.S."/>
        </authorList>
    </citation>
    <scope>NUCLEOTIDE SEQUENCE [LARGE SCALE GENOMIC DNA]</scope>
    <source>
        <strain evidence="1 2">BH103</strain>
    </source>
</reference>
<sequence>MGPACFILDALVTGAQLPRHLANIRSPYNEMANAPIVITALQPDPRSMRLQHHYHAQFLVTPTLTLGARFNYAIAKLKTEWVIIALQTKSLAPDTWAGLTPKLEAYFFDAMQVGLTPPALPARLLQRFLTSAQAHPPYIVIRRSWLEKLGGFDPELDDDAINDFLHRLNACPTRWHPLNPRKNHANDNILS</sequence>
<gene>
    <name evidence="1" type="ORF">HZS81_03490</name>
</gene>
<comment type="caution">
    <text evidence="1">The sequence shown here is derived from an EMBL/GenBank/DDBJ whole genome shotgun (WGS) entry which is preliminary data.</text>
</comment>
<evidence type="ECO:0000313" key="2">
    <source>
        <dbReference type="Proteomes" id="UP000586119"/>
    </source>
</evidence>
<dbReference type="EMBL" id="JACCDF010000002">
    <property type="protein sequence ID" value="NYS59826.1"/>
    <property type="molecule type" value="Genomic_DNA"/>
</dbReference>
<protein>
    <submittedName>
        <fullName evidence="1">Uncharacterized protein</fullName>
    </submittedName>
</protein>
<name>A0A7Z0RTN7_9GAMM</name>